<dbReference type="Proteomes" id="UP000198304">
    <property type="component" value="Unassembled WGS sequence"/>
</dbReference>
<keyword evidence="11 15" id="KW-1133">Transmembrane helix</keyword>
<dbReference type="Pfam" id="PF00512">
    <property type="entry name" value="HisKA"/>
    <property type="match status" value="1"/>
</dbReference>
<evidence type="ECO:0000313" key="18">
    <source>
        <dbReference type="EMBL" id="SNS29681.1"/>
    </source>
</evidence>
<dbReference type="Gene3D" id="1.10.287.130">
    <property type="match status" value="1"/>
</dbReference>
<dbReference type="Gene3D" id="6.10.340.10">
    <property type="match status" value="1"/>
</dbReference>
<accession>A0A239DCQ0</accession>
<evidence type="ECO:0000256" key="13">
    <source>
        <dbReference type="ARBA" id="ARBA00023136"/>
    </source>
</evidence>
<dbReference type="GO" id="GO:0000155">
    <property type="term" value="F:phosphorelay sensor kinase activity"/>
    <property type="evidence" value="ECO:0007669"/>
    <property type="project" value="InterPro"/>
</dbReference>
<reference evidence="18 19" key="1">
    <citation type="submission" date="2017-06" db="EMBL/GenBank/DDBJ databases">
        <authorList>
            <person name="Kim H.J."/>
            <person name="Triplett B.A."/>
        </authorList>
    </citation>
    <scope>NUCLEOTIDE SEQUENCE [LARGE SCALE GENOMIC DNA]</scope>
    <source>
        <strain evidence="18 19">SCA</strain>
    </source>
</reference>
<dbReference type="AlphaFoldDB" id="A0A239DCQ0"/>
<dbReference type="InterPro" id="IPR036890">
    <property type="entry name" value="HATPase_C_sf"/>
</dbReference>
<dbReference type="InterPro" id="IPR003594">
    <property type="entry name" value="HATPase_dom"/>
</dbReference>
<evidence type="ECO:0000256" key="10">
    <source>
        <dbReference type="ARBA" id="ARBA00022840"/>
    </source>
</evidence>
<evidence type="ECO:0000256" key="14">
    <source>
        <dbReference type="SAM" id="Coils"/>
    </source>
</evidence>
<sequence>MFKSVFKKFLLSYMSLSLISLLLIASVISYFMEQQVYDQRKQLLEQKAIYVNNLFFQLKDDLITSDYFIQALNIMQSNDGVGVSVILDEERKVGIKSIGRKPVNLDPSTINSQEHRGEYFIAYFESEGEGNDVQMLTVSIPLKVNDVWIGEVFIYSPVANMKLIVGQVNRLIFLTFLFTSIPVSFLLYIISKKFTKPLIDMNEVASNIAKGDFSQNAIINGRDEISQLGKSLNHMALQIENLEELRKDLIANASHELKTPLTTIQNFIQGILDGVIEPNESEAYLNIALDETKRLGNLVAELIELSSFEKKIAVLDKSSTNITQLVNEIILQMGFHFQKKNIKIYSEKQDNIIACVDQERFRQVIINVLDNAIRYTPDNGQISISLSQETDQGFVLKIRDNGYGIQEKDLPYIFERFFKGDRSRQKTSGFGLGLTISKHIIEAHDGTITIAKTEPSGTEVLIKIGTIETRYS</sequence>
<proteinExistence type="predicted"/>
<evidence type="ECO:0000259" key="17">
    <source>
        <dbReference type="PROSITE" id="PS50885"/>
    </source>
</evidence>
<keyword evidence="4" id="KW-1003">Cell membrane</keyword>
<dbReference type="InterPro" id="IPR004358">
    <property type="entry name" value="Sig_transdc_His_kin-like_C"/>
</dbReference>
<keyword evidence="7 15" id="KW-0812">Transmembrane</keyword>
<comment type="catalytic activity">
    <reaction evidence="1">
        <text>ATP + protein L-histidine = ADP + protein N-phospho-L-histidine.</text>
        <dbReference type="EC" id="2.7.13.3"/>
    </reaction>
</comment>
<dbReference type="PROSITE" id="PS50109">
    <property type="entry name" value="HIS_KIN"/>
    <property type="match status" value="1"/>
</dbReference>
<keyword evidence="9 18" id="KW-0418">Kinase</keyword>
<dbReference type="EC" id="2.7.13.3" evidence="3"/>
<evidence type="ECO:0000256" key="2">
    <source>
        <dbReference type="ARBA" id="ARBA00004651"/>
    </source>
</evidence>
<dbReference type="SUPFAM" id="SSF158472">
    <property type="entry name" value="HAMP domain-like"/>
    <property type="match status" value="1"/>
</dbReference>
<dbReference type="SMART" id="SM00388">
    <property type="entry name" value="HisKA"/>
    <property type="match status" value="1"/>
</dbReference>
<comment type="subcellular location">
    <subcellularLocation>
        <location evidence="2">Cell membrane</location>
        <topology evidence="2">Multi-pass membrane protein</topology>
    </subcellularLocation>
</comment>
<dbReference type="SMART" id="SM00387">
    <property type="entry name" value="HATPase_c"/>
    <property type="match status" value="1"/>
</dbReference>
<evidence type="ECO:0000256" key="8">
    <source>
        <dbReference type="ARBA" id="ARBA00022741"/>
    </source>
</evidence>
<dbReference type="SUPFAM" id="SSF47384">
    <property type="entry name" value="Homodimeric domain of signal transducing histidine kinase"/>
    <property type="match status" value="1"/>
</dbReference>
<dbReference type="GO" id="GO:0005524">
    <property type="term" value="F:ATP binding"/>
    <property type="evidence" value="ECO:0007669"/>
    <property type="project" value="UniProtKB-KW"/>
</dbReference>
<evidence type="ECO:0000256" key="4">
    <source>
        <dbReference type="ARBA" id="ARBA00022475"/>
    </source>
</evidence>
<evidence type="ECO:0000256" key="9">
    <source>
        <dbReference type="ARBA" id="ARBA00022777"/>
    </source>
</evidence>
<dbReference type="EMBL" id="FZOJ01000007">
    <property type="protein sequence ID" value="SNS29681.1"/>
    <property type="molecule type" value="Genomic_DNA"/>
</dbReference>
<evidence type="ECO:0000313" key="19">
    <source>
        <dbReference type="Proteomes" id="UP000198304"/>
    </source>
</evidence>
<keyword evidence="6" id="KW-0808">Transferase</keyword>
<dbReference type="InterPro" id="IPR005467">
    <property type="entry name" value="His_kinase_dom"/>
</dbReference>
<feature type="transmembrane region" description="Helical" evidence="15">
    <location>
        <begin position="12"/>
        <end position="32"/>
    </location>
</feature>
<dbReference type="PRINTS" id="PR00344">
    <property type="entry name" value="BCTRLSENSOR"/>
</dbReference>
<keyword evidence="8" id="KW-0547">Nucleotide-binding</keyword>
<organism evidence="18 19">
    <name type="scientific">Anaerovirgula multivorans</name>
    <dbReference type="NCBI Taxonomy" id="312168"/>
    <lineage>
        <taxon>Bacteria</taxon>
        <taxon>Bacillati</taxon>
        <taxon>Bacillota</taxon>
        <taxon>Clostridia</taxon>
        <taxon>Peptostreptococcales</taxon>
        <taxon>Natronincolaceae</taxon>
        <taxon>Anaerovirgula</taxon>
    </lineage>
</organism>
<evidence type="ECO:0000259" key="16">
    <source>
        <dbReference type="PROSITE" id="PS50109"/>
    </source>
</evidence>
<dbReference type="OrthoDB" id="9813151at2"/>
<evidence type="ECO:0000256" key="11">
    <source>
        <dbReference type="ARBA" id="ARBA00022989"/>
    </source>
</evidence>
<feature type="domain" description="Histidine kinase" evidence="16">
    <location>
        <begin position="252"/>
        <end position="468"/>
    </location>
</feature>
<evidence type="ECO:0000256" key="5">
    <source>
        <dbReference type="ARBA" id="ARBA00022553"/>
    </source>
</evidence>
<feature type="transmembrane region" description="Helical" evidence="15">
    <location>
        <begin position="171"/>
        <end position="190"/>
    </location>
</feature>
<evidence type="ECO:0000256" key="1">
    <source>
        <dbReference type="ARBA" id="ARBA00000085"/>
    </source>
</evidence>
<evidence type="ECO:0000256" key="3">
    <source>
        <dbReference type="ARBA" id="ARBA00012438"/>
    </source>
</evidence>
<dbReference type="Gene3D" id="3.30.565.10">
    <property type="entry name" value="Histidine kinase-like ATPase, C-terminal domain"/>
    <property type="match status" value="1"/>
</dbReference>
<dbReference type="Pfam" id="PF02518">
    <property type="entry name" value="HATPase_c"/>
    <property type="match status" value="1"/>
</dbReference>
<dbReference type="FunFam" id="1.10.287.130:FF:000001">
    <property type="entry name" value="Two-component sensor histidine kinase"/>
    <property type="match status" value="1"/>
</dbReference>
<keyword evidence="10" id="KW-0067">ATP-binding</keyword>
<evidence type="ECO:0000256" key="12">
    <source>
        <dbReference type="ARBA" id="ARBA00023012"/>
    </source>
</evidence>
<dbReference type="InterPro" id="IPR036097">
    <property type="entry name" value="HisK_dim/P_sf"/>
</dbReference>
<evidence type="ECO:0000256" key="6">
    <source>
        <dbReference type="ARBA" id="ARBA00022679"/>
    </source>
</evidence>
<dbReference type="CDD" id="cd00075">
    <property type="entry name" value="HATPase"/>
    <property type="match status" value="1"/>
</dbReference>
<keyword evidence="19" id="KW-1185">Reference proteome</keyword>
<protein>
    <recommendedName>
        <fullName evidence="3">histidine kinase</fullName>
        <ecNumber evidence="3">2.7.13.3</ecNumber>
    </recommendedName>
</protein>
<dbReference type="SUPFAM" id="SSF55874">
    <property type="entry name" value="ATPase domain of HSP90 chaperone/DNA topoisomerase II/histidine kinase"/>
    <property type="match status" value="1"/>
</dbReference>
<dbReference type="SMART" id="SM00304">
    <property type="entry name" value="HAMP"/>
    <property type="match status" value="1"/>
</dbReference>
<dbReference type="RefSeq" id="WP_089282603.1">
    <property type="nucleotide sequence ID" value="NZ_FZOJ01000007.1"/>
</dbReference>
<gene>
    <name evidence="18" type="ORF">SAMN05446037_100793</name>
</gene>
<dbReference type="InterPro" id="IPR003660">
    <property type="entry name" value="HAMP_dom"/>
</dbReference>
<dbReference type="InterPro" id="IPR050398">
    <property type="entry name" value="HssS/ArlS-like"/>
</dbReference>
<keyword evidence="14" id="KW-0175">Coiled coil</keyword>
<dbReference type="GO" id="GO:0005886">
    <property type="term" value="C:plasma membrane"/>
    <property type="evidence" value="ECO:0007669"/>
    <property type="project" value="UniProtKB-SubCell"/>
</dbReference>
<dbReference type="CDD" id="cd00082">
    <property type="entry name" value="HisKA"/>
    <property type="match status" value="1"/>
</dbReference>
<keyword evidence="12" id="KW-0902">Two-component regulatory system</keyword>
<keyword evidence="13 15" id="KW-0472">Membrane</keyword>
<feature type="domain" description="HAMP" evidence="17">
    <location>
        <begin position="192"/>
        <end position="244"/>
    </location>
</feature>
<dbReference type="CDD" id="cd06225">
    <property type="entry name" value="HAMP"/>
    <property type="match status" value="1"/>
</dbReference>
<dbReference type="PANTHER" id="PTHR45528">
    <property type="entry name" value="SENSOR HISTIDINE KINASE CPXA"/>
    <property type="match status" value="1"/>
</dbReference>
<dbReference type="InterPro" id="IPR003661">
    <property type="entry name" value="HisK_dim/P_dom"/>
</dbReference>
<feature type="coiled-coil region" evidence="14">
    <location>
        <begin position="225"/>
        <end position="252"/>
    </location>
</feature>
<evidence type="ECO:0000256" key="7">
    <source>
        <dbReference type="ARBA" id="ARBA00022692"/>
    </source>
</evidence>
<keyword evidence="5" id="KW-0597">Phosphoprotein</keyword>
<dbReference type="PROSITE" id="PS50885">
    <property type="entry name" value="HAMP"/>
    <property type="match status" value="1"/>
</dbReference>
<evidence type="ECO:0000256" key="15">
    <source>
        <dbReference type="SAM" id="Phobius"/>
    </source>
</evidence>
<dbReference type="PANTHER" id="PTHR45528:SF1">
    <property type="entry name" value="SENSOR HISTIDINE KINASE CPXA"/>
    <property type="match status" value="1"/>
</dbReference>
<dbReference type="Pfam" id="PF00672">
    <property type="entry name" value="HAMP"/>
    <property type="match status" value="1"/>
</dbReference>
<dbReference type="FunFam" id="3.30.565.10:FF:000006">
    <property type="entry name" value="Sensor histidine kinase WalK"/>
    <property type="match status" value="1"/>
</dbReference>
<name>A0A239DCQ0_9FIRM</name>